<organism evidence="1 2">
    <name type="scientific">Panagrolaimus superbus</name>
    <dbReference type="NCBI Taxonomy" id="310955"/>
    <lineage>
        <taxon>Eukaryota</taxon>
        <taxon>Metazoa</taxon>
        <taxon>Ecdysozoa</taxon>
        <taxon>Nematoda</taxon>
        <taxon>Chromadorea</taxon>
        <taxon>Rhabditida</taxon>
        <taxon>Tylenchina</taxon>
        <taxon>Panagrolaimomorpha</taxon>
        <taxon>Panagrolaimoidea</taxon>
        <taxon>Panagrolaimidae</taxon>
        <taxon>Panagrolaimus</taxon>
    </lineage>
</organism>
<dbReference type="Proteomes" id="UP000887577">
    <property type="component" value="Unplaced"/>
</dbReference>
<accession>A0A914YDP9</accession>
<dbReference type="InterPro" id="IPR035940">
    <property type="entry name" value="CAP_sf"/>
</dbReference>
<protein>
    <submittedName>
        <fullName evidence="2">Uncharacterized protein</fullName>
    </submittedName>
</protein>
<dbReference type="Gene3D" id="3.40.33.10">
    <property type="entry name" value="CAP"/>
    <property type="match status" value="1"/>
</dbReference>
<proteinExistence type="predicted"/>
<evidence type="ECO:0000313" key="2">
    <source>
        <dbReference type="WBParaSite" id="PSU_v2.g18350.t1"/>
    </source>
</evidence>
<keyword evidence="1" id="KW-1185">Reference proteome</keyword>
<dbReference type="WBParaSite" id="PSU_v2.g18350.t1">
    <property type="protein sequence ID" value="PSU_v2.g18350.t1"/>
    <property type="gene ID" value="PSU_v2.g18350"/>
</dbReference>
<sequence>MPNLIWDCDEEAAVHLTTTSYNCAATTEPETVFETSMPYTWGDNNSIKNGISSFLDQLFAQNPSLNFLSQSTTYSTQYPEALVLSDQATTIACALMFCFNPTPNFTFACRAKPSAQINDPLYQV</sequence>
<dbReference type="AlphaFoldDB" id="A0A914YDP9"/>
<evidence type="ECO:0000313" key="1">
    <source>
        <dbReference type="Proteomes" id="UP000887577"/>
    </source>
</evidence>
<name>A0A914YDP9_9BILA</name>
<reference evidence="2" key="1">
    <citation type="submission" date="2022-11" db="UniProtKB">
        <authorList>
            <consortium name="WormBaseParasite"/>
        </authorList>
    </citation>
    <scope>IDENTIFICATION</scope>
</reference>